<dbReference type="GO" id="GO:0000976">
    <property type="term" value="F:transcription cis-regulatory region binding"/>
    <property type="evidence" value="ECO:0007669"/>
    <property type="project" value="TreeGrafter"/>
</dbReference>
<accession>A0A2X4TPB9</accession>
<organism evidence="6 7">
    <name type="scientific">Rhodococcus coprophilus</name>
    <dbReference type="NCBI Taxonomy" id="38310"/>
    <lineage>
        <taxon>Bacteria</taxon>
        <taxon>Bacillati</taxon>
        <taxon>Actinomycetota</taxon>
        <taxon>Actinomycetes</taxon>
        <taxon>Mycobacteriales</taxon>
        <taxon>Nocardiaceae</taxon>
        <taxon>Rhodococcus</taxon>
    </lineage>
</organism>
<dbReference type="InterPro" id="IPR041479">
    <property type="entry name" value="TetR_CgmR_C"/>
</dbReference>
<evidence type="ECO:0000256" key="2">
    <source>
        <dbReference type="ARBA" id="ARBA00023125"/>
    </source>
</evidence>
<dbReference type="InterPro" id="IPR001647">
    <property type="entry name" value="HTH_TetR"/>
</dbReference>
<gene>
    <name evidence="6" type="primary">kstR2_1</name>
    <name evidence="6" type="ORF">NCTC10994_00504</name>
</gene>
<evidence type="ECO:0000256" key="1">
    <source>
        <dbReference type="ARBA" id="ARBA00023015"/>
    </source>
</evidence>
<dbReference type="STRING" id="1219011.GCA_001895045_00224"/>
<dbReference type="SUPFAM" id="SSF46689">
    <property type="entry name" value="Homeodomain-like"/>
    <property type="match status" value="1"/>
</dbReference>
<dbReference type="InterPro" id="IPR009057">
    <property type="entry name" value="Homeodomain-like_sf"/>
</dbReference>
<dbReference type="KEGG" id="rcr:NCTC10994_00504"/>
<dbReference type="AlphaFoldDB" id="A0A2X4TPB9"/>
<dbReference type="PROSITE" id="PS50977">
    <property type="entry name" value="HTH_TETR_2"/>
    <property type="match status" value="1"/>
</dbReference>
<keyword evidence="7" id="KW-1185">Reference proteome</keyword>
<dbReference type="Proteomes" id="UP000249091">
    <property type="component" value="Chromosome 1"/>
</dbReference>
<keyword evidence="3" id="KW-0804">Transcription</keyword>
<proteinExistence type="predicted"/>
<reference evidence="6 7" key="1">
    <citation type="submission" date="2018-06" db="EMBL/GenBank/DDBJ databases">
        <authorList>
            <consortium name="Pathogen Informatics"/>
            <person name="Doyle S."/>
        </authorList>
    </citation>
    <scope>NUCLEOTIDE SEQUENCE [LARGE SCALE GENOMIC DNA]</scope>
    <source>
        <strain evidence="6 7">NCTC10994</strain>
    </source>
</reference>
<sequence>MPPPPAARTKLLDAFVTILLEQGERAATLDAVAAAAGVSKGGLLYHFPSKAALVEGLAEYVEHLAAEDAELMRTAPEGPAAYYIHTSVYADTPIDRAIVATTRLSQVANERARQALHRIRQGWLDVLTDALTDPAVARAVMLIGDGLYYGAAMSGETNKTAPEDVDELLEVVRRMTDGQG</sequence>
<dbReference type="Pfam" id="PF17937">
    <property type="entry name" value="TetR_C_28"/>
    <property type="match status" value="1"/>
</dbReference>
<dbReference type="PRINTS" id="PR00455">
    <property type="entry name" value="HTHTETR"/>
</dbReference>
<keyword evidence="1" id="KW-0805">Transcription regulation</keyword>
<name>A0A2X4TPB9_9NOCA</name>
<dbReference type="Gene3D" id="1.10.357.10">
    <property type="entry name" value="Tetracycline Repressor, domain 2"/>
    <property type="match status" value="1"/>
</dbReference>
<dbReference type="EMBL" id="LS483468">
    <property type="protein sequence ID" value="SQI28753.1"/>
    <property type="molecule type" value="Genomic_DNA"/>
</dbReference>
<feature type="domain" description="HTH tetR-type" evidence="5">
    <location>
        <begin position="5"/>
        <end position="65"/>
    </location>
</feature>
<evidence type="ECO:0000256" key="3">
    <source>
        <dbReference type="ARBA" id="ARBA00023163"/>
    </source>
</evidence>
<dbReference type="PANTHER" id="PTHR30055:SF234">
    <property type="entry name" value="HTH-TYPE TRANSCRIPTIONAL REGULATOR BETI"/>
    <property type="match status" value="1"/>
</dbReference>
<feature type="DNA-binding region" description="H-T-H motif" evidence="4">
    <location>
        <begin position="28"/>
        <end position="47"/>
    </location>
</feature>
<dbReference type="InterPro" id="IPR050109">
    <property type="entry name" value="HTH-type_TetR-like_transc_reg"/>
</dbReference>
<dbReference type="GO" id="GO:0003700">
    <property type="term" value="F:DNA-binding transcription factor activity"/>
    <property type="evidence" value="ECO:0007669"/>
    <property type="project" value="TreeGrafter"/>
</dbReference>
<evidence type="ECO:0000313" key="6">
    <source>
        <dbReference type="EMBL" id="SQI28753.1"/>
    </source>
</evidence>
<evidence type="ECO:0000259" key="5">
    <source>
        <dbReference type="PROSITE" id="PS50977"/>
    </source>
</evidence>
<evidence type="ECO:0000256" key="4">
    <source>
        <dbReference type="PROSITE-ProRule" id="PRU00335"/>
    </source>
</evidence>
<dbReference type="RefSeq" id="WP_072698232.1">
    <property type="nucleotide sequence ID" value="NZ_JAFBBL010000001.1"/>
</dbReference>
<dbReference type="PANTHER" id="PTHR30055">
    <property type="entry name" value="HTH-TYPE TRANSCRIPTIONAL REGULATOR RUTR"/>
    <property type="match status" value="1"/>
</dbReference>
<dbReference type="Pfam" id="PF00440">
    <property type="entry name" value="TetR_N"/>
    <property type="match status" value="1"/>
</dbReference>
<protein>
    <submittedName>
        <fullName evidence="6">Tetr family transcriptional regulator</fullName>
    </submittedName>
</protein>
<evidence type="ECO:0000313" key="7">
    <source>
        <dbReference type="Proteomes" id="UP000249091"/>
    </source>
</evidence>
<keyword evidence="2 4" id="KW-0238">DNA-binding</keyword>